<dbReference type="AlphaFoldDB" id="A0A3P3RAH1"/>
<organism evidence="2 3">
    <name type="scientific">Halocatena pleomorpha</name>
    <dbReference type="NCBI Taxonomy" id="1785090"/>
    <lineage>
        <taxon>Archaea</taxon>
        <taxon>Methanobacteriati</taxon>
        <taxon>Methanobacteriota</taxon>
        <taxon>Stenosarchaea group</taxon>
        <taxon>Halobacteria</taxon>
        <taxon>Halobacteriales</taxon>
        <taxon>Natronomonadaceae</taxon>
        <taxon>Halocatena</taxon>
    </lineage>
</organism>
<comment type="caution">
    <text evidence="2">The sequence shown here is derived from an EMBL/GenBank/DDBJ whole genome shotgun (WGS) entry which is preliminary data.</text>
</comment>
<dbReference type="OrthoDB" id="242212at2157"/>
<evidence type="ECO:0000313" key="2">
    <source>
        <dbReference type="EMBL" id="RRJ30375.1"/>
    </source>
</evidence>
<accession>A0A3P3RAH1</accession>
<feature type="transmembrane region" description="Helical" evidence="1">
    <location>
        <begin position="47"/>
        <end position="65"/>
    </location>
</feature>
<keyword evidence="1" id="KW-0812">Transmembrane</keyword>
<evidence type="ECO:0000313" key="3">
    <source>
        <dbReference type="Proteomes" id="UP000282322"/>
    </source>
</evidence>
<feature type="transmembrane region" description="Helical" evidence="1">
    <location>
        <begin position="20"/>
        <end position="40"/>
    </location>
</feature>
<reference evidence="2 3" key="1">
    <citation type="submission" date="2018-11" db="EMBL/GenBank/DDBJ databases">
        <title>Taxonoimc description of Halomarina strain SPP-AMP-1.</title>
        <authorList>
            <person name="Pal Y."/>
            <person name="Srinivasana K."/>
            <person name="Verma A."/>
            <person name="Kumar P."/>
        </authorList>
    </citation>
    <scope>NUCLEOTIDE SEQUENCE [LARGE SCALE GENOMIC DNA]</scope>
    <source>
        <strain evidence="2 3">SPP-AMP-1</strain>
    </source>
</reference>
<name>A0A3P3RAH1_9EURY</name>
<sequence length="67" mass="7036">MSQLPSTVPLVRALSGDGDRGYELLILSGPVVIGVIALLGRSMVTTALAMGYILAFVLYLVWIGVTS</sequence>
<protein>
    <submittedName>
        <fullName evidence="2">Uncharacterized protein</fullName>
    </submittedName>
</protein>
<gene>
    <name evidence="2" type="ORF">EIK79_10680</name>
</gene>
<keyword evidence="1" id="KW-0472">Membrane</keyword>
<proteinExistence type="predicted"/>
<dbReference type="EMBL" id="RRCH01000022">
    <property type="protein sequence ID" value="RRJ30375.1"/>
    <property type="molecule type" value="Genomic_DNA"/>
</dbReference>
<dbReference type="RefSeq" id="WP_124955109.1">
    <property type="nucleotide sequence ID" value="NZ_RRCH01000022.1"/>
</dbReference>
<keyword evidence="3" id="KW-1185">Reference proteome</keyword>
<keyword evidence="1" id="KW-1133">Transmembrane helix</keyword>
<dbReference type="Proteomes" id="UP000282322">
    <property type="component" value="Unassembled WGS sequence"/>
</dbReference>
<evidence type="ECO:0000256" key="1">
    <source>
        <dbReference type="SAM" id="Phobius"/>
    </source>
</evidence>